<proteinExistence type="predicted"/>
<protein>
    <submittedName>
        <fullName evidence="2">Uncharacterized protein</fullName>
    </submittedName>
</protein>
<name>A0A0A9D9G1_ARUDO</name>
<evidence type="ECO:0000256" key="1">
    <source>
        <dbReference type="SAM" id="MobiDB-lite"/>
    </source>
</evidence>
<dbReference type="AlphaFoldDB" id="A0A0A9D9G1"/>
<organism evidence="2">
    <name type="scientific">Arundo donax</name>
    <name type="common">Giant reed</name>
    <name type="synonym">Donax arundinaceus</name>
    <dbReference type="NCBI Taxonomy" id="35708"/>
    <lineage>
        <taxon>Eukaryota</taxon>
        <taxon>Viridiplantae</taxon>
        <taxon>Streptophyta</taxon>
        <taxon>Embryophyta</taxon>
        <taxon>Tracheophyta</taxon>
        <taxon>Spermatophyta</taxon>
        <taxon>Magnoliopsida</taxon>
        <taxon>Liliopsida</taxon>
        <taxon>Poales</taxon>
        <taxon>Poaceae</taxon>
        <taxon>PACMAD clade</taxon>
        <taxon>Arundinoideae</taxon>
        <taxon>Arundineae</taxon>
        <taxon>Arundo</taxon>
    </lineage>
</organism>
<reference evidence="2" key="1">
    <citation type="submission" date="2014-09" db="EMBL/GenBank/DDBJ databases">
        <authorList>
            <person name="Magalhaes I.L.F."/>
            <person name="Oliveira U."/>
            <person name="Santos F.R."/>
            <person name="Vidigal T.H.D.A."/>
            <person name="Brescovit A.D."/>
            <person name="Santos A.J."/>
        </authorList>
    </citation>
    <scope>NUCLEOTIDE SEQUENCE</scope>
    <source>
        <tissue evidence="2">Shoot tissue taken approximately 20 cm above the soil surface</tissue>
    </source>
</reference>
<dbReference type="EMBL" id="GBRH01213454">
    <property type="protein sequence ID" value="JAD84441.1"/>
    <property type="molecule type" value="Transcribed_RNA"/>
</dbReference>
<accession>A0A0A9D9G1</accession>
<evidence type="ECO:0000313" key="2">
    <source>
        <dbReference type="EMBL" id="JAD84441.1"/>
    </source>
</evidence>
<feature type="region of interest" description="Disordered" evidence="1">
    <location>
        <begin position="21"/>
        <end position="45"/>
    </location>
</feature>
<reference evidence="2" key="2">
    <citation type="journal article" date="2015" name="Data Brief">
        <title>Shoot transcriptome of the giant reed, Arundo donax.</title>
        <authorList>
            <person name="Barrero R.A."/>
            <person name="Guerrero F.D."/>
            <person name="Moolhuijzen P."/>
            <person name="Goolsby J.A."/>
            <person name="Tidwell J."/>
            <person name="Bellgard S.E."/>
            <person name="Bellgard M.I."/>
        </authorList>
    </citation>
    <scope>NUCLEOTIDE SEQUENCE</scope>
    <source>
        <tissue evidence="2">Shoot tissue taken approximately 20 cm above the soil surface</tissue>
    </source>
</reference>
<sequence length="45" mass="4856">MLSMLMREAFAVVLPQTVSGKGRPGTHARRLSTGTALVSATRWRG</sequence>